<evidence type="ECO:0000259" key="1">
    <source>
        <dbReference type="Pfam" id="PF13683"/>
    </source>
</evidence>
<evidence type="ECO:0000313" key="3">
    <source>
        <dbReference type="Proteomes" id="UP000523007"/>
    </source>
</evidence>
<reference evidence="2 3" key="1">
    <citation type="submission" date="2020-08" db="EMBL/GenBank/DDBJ databases">
        <title>Sequencing the genomes of 1000 actinobacteria strains.</title>
        <authorList>
            <person name="Klenk H.-P."/>
        </authorList>
    </citation>
    <scope>NUCLEOTIDE SEQUENCE [LARGE SCALE GENOMIC DNA]</scope>
    <source>
        <strain evidence="2 3">DSM 102030</strain>
    </source>
</reference>
<dbReference type="Proteomes" id="UP000523007">
    <property type="component" value="Unassembled WGS sequence"/>
</dbReference>
<sequence length="65" mass="7684">MMESLWATMQLELLDSRPWKTREELATAIFEWIEYWYNPHRRHSSIGMRSPATFEGLNLPSGTRG</sequence>
<keyword evidence="3" id="KW-1185">Reference proteome</keyword>
<organism evidence="2 3">
    <name type="scientific">Lipingzhangella halophila</name>
    <dbReference type="NCBI Taxonomy" id="1783352"/>
    <lineage>
        <taxon>Bacteria</taxon>
        <taxon>Bacillati</taxon>
        <taxon>Actinomycetota</taxon>
        <taxon>Actinomycetes</taxon>
        <taxon>Streptosporangiales</taxon>
        <taxon>Nocardiopsidaceae</taxon>
        <taxon>Lipingzhangella</taxon>
    </lineage>
</organism>
<name>A0A7W7W4H0_9ACTN</name>
<dbReference type="InterPro" id="IPR001584">
    <property type="entry name" value="Integrase_cat-core"/>
</dbReference>
<dbReference type="PANTHER" id="PTHR46889">
    <property type="entry name" value="TRANSPOSASE INSF FOR INSERTION SEQUENCE IS3B-RELATED"/>
    <property type="match status" value="1"/>
</dbReference>
<gene>
    <name evidence="2" type="ORF">F4561_003550</name>
</gene>
<dbReference type="InterPro" id="IPR050900">
    <property type="entry name" value="Transposase_IS3/IS150/IS904"/>
</dbReference>
<dbReference type="PANTHER" id="PTHR46889:SF4">
    <property type="entry name" value="TRANSPOSASE INSO FOR INSERTION SEQUENCE ELEMENT IS911B-RELATED"/>
    <property type="match status" value="1"/>
</dbReference>
<evidence type="ECO:0000313" key="2">
    <source>
        <dbReference type="EMBL" id="MBB4932730.1"/>
    </source>
</evidence>
<accession>A0A7W7W4H0</accession>
<dbReference type="GO" id="GO:0015074">
    <property type="term" value="P:DNA integration"/>
    <property type="evidence" value="ECO:0007669"/>
    <property type="project" value="InterPro"/>
</dbReference>
<dbReference type="Pfam" id="PF13683">
    <property type="entry name" value="rve_3"/>
    <property type="match status" value="1"/>
</dbReference>
<dbReference type="SUPFAM" id="SSF53098">
    <property type="entry name" value="Ribonuclease H-like"/>
    <property type="match status" value="1"/>
</dbReference>
<feature type="domain" description="Integrase catalytic" evidence="1">
    <location>
        <begin position="2"/>
        <end position="51"/>
    </location>
</feature>
<comment type="caution">
    <text evidence="2">The sequence shown here is derived from an EMBL/GenBank/DDBJ whole genome shotgun (WGS) entry which is preliminary data.</text>
</comment>
<dbReference type="EMBL" id="JACHJT010000001">
    <property type="protein sequence ID" value="MBB4932730.1"/>
    <property type="molecule type" value="Genomic_DNA"/>
</dbReference>
<proteinExistence type="predicted"/>
<dbReference type="AlphaFoldDB" id="A0A7W7W4H0"/>
<protein>
    <submittedName>
        <fullName evidence="2">Transposase InsO family protein</fullName>
    </submittedName>
</protein>
<dbReference type="InterPro" id="IPR012337">
    <property type="entry name" value="RNaseH-like_sf"/>
</dbReference>